<evidence type="ECO:0000256" key="4">
    <source>
        <dbReference type="ARBA" id="ARBA00022833"/>
    </source>
</evidence>
<name>A0A542DIE8_AMYCI</name>
<dbReference type="InterPro" id="IPR051013">
    <property type="entry name" value="MBL_superfamily_lactonases"/>
</dbReference>
<reference evidence="6 7" key="1">
    <citation type="submission" date="2019-06" db="EMBL/GenBank/DDBJ databases">
        <title>Sequencing the genomes of 1000 actinobacteria strains.</title>
        <authorList>
            <person name="Klenk H.-P."/>
        </authorList>
    </citation>
    <scope>NUCLEOTIDE SEQUENCE [LARGE SCALE GENOMIC DNA]</scope>
    <source>
        <strain evidence="6 7">DSM 45679</strain>
    </source>
</reference>
<comment type="similarity">
    <text evidence="1">Belongs to the metallo-beta-lactamase superfamily.</text>
</comment>
<gene>
    <name evidence="6" type="ORF">FB471_2599</name>
</gene>
<dbReference type="GO" id="GO:0046872">
    <property type="term" value="F:metal ion binding"/>
    <property type="evidence" value="ECO:0007669"/>
    <property type="project" value="UniProtKB-KW"/>
</dbReference>
<dbReference type="RefSeq" id="WP_141998155.1">
    <property type="nucleotide sequence ID" value="NZ_VFML01000001.1"/>
</dbReference>
<accession>A0A542DIE8</accession>
<dbReference type="EMBL" id="VFML01000001">
    <property type="protein sequence ID" value="TQJ02853.1"/>
    <property type="molecule type" value="Genomic_DNA"/>
</dbReference>
<dbReference type="PANTHER" id="PTHR42978:SF3">
    <property type="entry name" value="BLR3078 PROTEIN"/>
    <property type="match status" value="1"/>
</dbReference>
<evidence type="ECO:0000259" key="5">
    <source>
        <dbReference type="SMART" id="SM00849"/>
    </source>
</evidence>
<sequence>MRVHHLNCGTLRPLGGRLVDGQGGFLHQAEMVCHCLLIETGSGLVLVDTGLGEQGMRRPREWFGAQFSTLINPQADLEQTPAAQIRALGLDPAEVRHVVLTHLDLDHAGGLADFPEATVHVYAEELRAATAPATQLARTRYRDIQFRHEPRWASYAEPGENWFGFQAVRQLDGLPPEILLVPLAGHTAGHAGVAVDTGAGWLLHAGDAYFYHGQMDPIRPHCTPALSVFQVLMQTDGAKRRENLARLQELAATHTDEVTMFSAHSAVELRQSRRTAA</sequence>
<proteinExistence type="inferred from homology"/>
<organism evidence="6 7">
    <name type="scientific">Amycolatopsis cihanbeyliensis</name>
    <dbReference type="NCBI Taxonomy" id="1128664"/>
    <lineage>
        <taxon>Bacteria</taxon>
        <taxon>Bacillati</taxon>
        <taxon>Actinomycetota</taxon>
        <taxon>Actinomycetes</taxon>
        <taxon>Pseudonocardiales</taxon>
        <taxon>Pseudonocardiaceae</taxon>
        <taxon>Amycolatopsis</taxon>
    </lineage>
</organism>
<evidence type="ECO:0000313" key="7">
    <source>
        <dbReference type="Proteomes" id="UP000320876"/>
    </source>
</evidence>
<dbReference type="OrthoDB" id="3196337at2"/>
<dbReference type="Proteomes" id="UP000320876">
    <property type="component" value="Unassembled WGS sequence"/>
</dbReference>
<keyword evidence="3" id="KW-0378">Hydrolase</keyword>
<keyword evidence="2" id="KW-0479">Metal-binding</keyword>
<dbReference type="PANTHER" id="PTHR42978">
    <property type="entry name" value="QUORUM-QUENCHING LACTONASE YTNP-RELATED-RELATED"/>
    <property type="match status" value="1"/>
</dbReference>
<comment type="caution">
    <text evidence="6">The sequence shown here is derived from an EMBL/GenBank/DDBJ whole genome shotgun (WGS) entry which is preliminary data.</text>
</comment>
<keyword evidence="7" id="KW-1185">Reference proteome</keyword>
<dbReference type="Pfam" id="PF00753">
    <property type="entry name" value="Lactamase_B"/>
    <property type="match status" value="1"/>
</dbReference>
<evidence type="ECO:0000256" key="2">
    <source>
        <dbReference type="ARBA" id="ARBA00022723"/>
    </source>
</evidence>
<dbReference type="CDD" id="cd07742">
    <property type="entry name" value="metallo-hydrolase-like_MBL-fold"/>
    <property type="match status" value="1"/>
</dbReference>
<dbReference type="AlphaFoldDB" id="A0A542DIE8"/>
<dbReference type="SMART" id="SM00849">
    <property type="entry name" value="Lactamase_B"/>
    <property type="match status" value="1"/>
</dbReference>
<protein>
    <submittedName>
        <fullName evidence="6">Metallo-beta-lactamase superfamily protein</fullName>
    </submittedName>
</protein>
<dbReference type="GO" id="GO:0016787">
    <property type="term" value="F:hydrolase activity"/>
    <property type="evidence" value="ECO:0007669"/>
    <property type="project" value="UniProtKB-KW"/>
</dbReference>
<dbReference type="Gene3D" id="3.60.15.10">
    <property type="entry name" value="Ribonuclease Z/Hydroxyacylglutathione hydrolase-like"/>
    <property type="match status" value="1"/>
</dbReference>
<evidence type="ECO:0000256" key="1">
    <source>
        <dbReference type="ARBA" id="ARBA00007749"/>
    </source>
</evidence>
<feature type="domain" description="Metallo-beta-lactamase" evidence="5">
    <location>
        <begin position="32"/>
        <end position="254"/>
    </location>
</feature>
<evidence type="ECO:0000313" key="6">
    <source>
        <dbReference type="EMBL" id="TQJ02853.1"/>
    </source>
</evidence>
<dbReference type="SUPFAM" id="SSF56281">
    <property type="entry name" value="Metallo-hydrolase/oxidoreductase"/>
    <property type="match status" value="1"/>
</dbReference>
<evidence type="ECO:0000256" key="3">
    <source>
        <dbReference type="ARBA" id="ARBA00022801"/>
    </source>
</evidence>
<dbReference type="InterPro" id="IPR001279">
    <property type="entry name" value="Metallo-B-lactamas"/>
</dbReference>
<dbReference type="InterPro" id="IPR036866">
    <property type="entry name" value="RibonucZ/Hydroxyglut_hydro"/>
</dbReference>
<keyword evidence="4" id="KW-0862">Zinc</keyword>